<evidence type="ECO:0000256" key="2">
    <source>
        <dbReference type="ARBA" id="ARBA00022692"/>
    </source>
</evidence>
<dbReference type="OrthoDB" id="5215911at2759"/>
<evidence type="ECO:0000256" key="4">
    <source>
        <dbReference type="ARBA" id="ARBA00023136"/>
    </source>
</evidence>
<evidence type="ECO:0000313" key="7">
    <source>
        <dbReference type="Proteomes" id="UP000235786"/>
    </source>
</evidence>
<feature type="transmembrane region" description="Helical" evidence="5">
    <location>
        <begin position="187"/>
        <end position="212"/>
    </location>
</feature>
<evidence type="ECO:0000256" key="1">
    <source>
        <dbReference type="ARBA" id="ARBA00004141"/>
    </source>
</evidence>
<evidence type="ECO:0000256" key="3">
    <source>
        <dbReference type="ARBA" id="ARBA00022989"/>
    </source>
</evidence>
<dbReference type="GO" id="GO:0022857">
    <property type="term" value="F:transmembrane transporter activity"/>
    <property type="evidence" value="ECO:0007669"/>
    <property type="project" value="TreeGrafter"/>
</dbReference>
<dbReference type="EMBL" id="KZ613964">
    <property type="protein sequence ID" value="PMD31027.1"/>
    <property type="molecule type" value="Genomic_DNA"/>
</dbReference>
<dbReference type="GO" id="GO:0005886">
    <property type="term" value="C:plasma membrane"/>
    <property type="evidence" value="ECO:0007669"/>
    <property type="project" value="TreeGrafter"/>
</dbReference>
<organism evidence="6 7">
    <name type="scientific">Hyaloscypha variabilis (strain UAMH 11265 / GT02V1 / F)</name>
    <name type="common">Meliniomyces variabilis</name>
    <dbReference type="NCBI Taxonomy" id="1149755"/>
    <lineage>
        <taxon>Eukaryota</taxon>
        <taxon>Fungi</taxon>
        <taxon>Dikarya</taxon>
        <taxon>Ascomycota</taxon>
        <taxon>Pezizomycotina</taxon>
        <taxon>Leotiomycetes</taxon>
        <taxon>Helotiales</taxon>
        <taxon>Hyaloscyphaceae</taxon>
        <taxon>Hyaloscypha</taxon>
        <taxon>Hyaloscypha variabilis</taxon>
    </lineage>
</organism>
<keyword evidence="2 5" id="KW-0812">Transmembrane</keyword>
<reference evidence="6 7" key="1">
    <citation type="submission" date="2016-04" db="EMBL/GenBank/DDBJ databases">
        <title>A degradative enzymes factory behind the ericoid mycorrhizal symbiosis.</title>
        <authorList>
            <consortium name="DOE Joint Genome Institute"/>
            <person name="Martino E."/>
            <person name="Morin E."/>
            <person name="Grelet G."/>
            <person name="Kuo A."/>
            <person name="Kohler A."/>
            <person name="Daghino S."/>
            <person name="Barry K."/>
            <person name="Choi C."/>
            <person name="Cichocki N."/>
            <person name="Clum A."/>
            <person name="Copeland A."/>
            <person name="Hainaut M."/>
            <person name="Haridas S."/>
            <person name="Labutti K."/>
            <person name="Lindquist E."/>
            <person name="Lipzen A."/>
            <person name="Khouja H.-R."/>
            <person name="Murat C."/>
            <person name="Ohm R."/>
            <person name="Olson A."/>
            <person name="Spatafora J."/>
            <person name="Veneault-Fourrey C."/>
            <person name="Henrissat B."/>
            <person name="Grigoriev I."/>
            <person name="Martin F."/>
            <person name="Perotto S."/>
        </authorList>
    </citation>
    <scope>NUCLEOTIDE SEQUENCE [LARGE SCALE GENOMIC DNA]</scope>
    <source>
        <strain evidence="6 7">F</strain>
    </source>
</reference>
<dbReference type="STRING" id="1149755.A0A2J6QXM4"/>
<feature type="transmembrane region" description="Helical" evidence="5">
    <location>
        <begin position="275"/>
        <end position="294"/>
    </location>
</feature>
<evidence type="ECO:0000256" key="5">
    <source>
        <dbReference type="SAM" id="Phobius"/>
    </source>
</evidence>
<dbReference type="Proteomes" id="UP000235786">
    <property type="component" value="Unassembled WGS sequence"/>
</dbReference>
<dbReference type="InterPro" id="IPR036259">
    <property type="entry name" value="MFS_trans_sf"/>
</dbReference>
<dbReference type="AlphaFoldDB" id="A0A2J6QXM4"/>
<feature type="transmembrane region" description="Helical" evidence="5">
    <location>
        <begin position="73"/>
        <end position="91"/>
    </location>
</feature>
<feature type="transmembrane region" description="Helical" evidence="5">
    <location>
        <begin position="368"/>
        <end position="390"/>
    </location>
</feature>
<comment type="subcellular location">
    <subcellularLocation>
        <location evidence="1">Membrane</location>
        <topology evidence="1">Multi-pass membrane protein</topology>
    </subcellularLocation>
</comment>
<dbReference type="SUPFAM" id="SSF103473">
    <property type="entry name" value="MFS general substrate transporter"/>
    <property type="match status" value="2"/>
</dbReference>
<proteinExistence type="predicted"/>
<dbReference type="PANTHER" id="PTHR23502">
    <property type="entry name" value="MAJOR FACILITATOR SUPERFAMILY"/>
    <property type="match status" value="1"/>
</dbReference>
<feature type="transmembrane region" description="Helical" evidence="5">
    <location>
        <begin position="232"/>
        <end position="254"/>
    </location>
</feature>
<keyword evidence="4 5" id="KW-0472">Membrane</keyword>
<feature type="transmembrane region" description="Helical" evidence="5">
    <location>
        <begin position="337"/>
        <end position="356"/>
    </location>
</feature>
<feature type="transmembrane region" description="Helical" evidence="5">
    <location>
        <begin position="300"/>
        <end position="325"/>
    </location>
</feature>
<name>A0A2J6QXM4_HYAVF</name>
<protein>
    <recommendedName>
        <fullName evidence="8">MFS general substrate transporter</fullName>
    </recommendedName>
</protein>
<accession>A0A2J6QXM4</accession>
<sequence length="406" mass="44026">MVAEEFVDIMPGTEVMKDHDGIHFIHARNAAQGPILLPTPSEHPHDPLRRDELVHCTSHSNLHGRMGQSLSQVALLTGVCVITLGYANFIIVPGADIFGRRTITLFCGSICIAANIWSALATSDIDEEEKDSATQIEAATTAGGKMILTDAYLGRGRPNLSQFNPFQPLDRVAFQTVLRHILTPVQLFFYPIVFWAAMSMGAAANALLAVNITQSQGLAAPPYNFTPGQVGFANFALVAGGVIGLLVAGPWSDWVIMATTKKNNGIREAEMRLPALYPFIFAALIGLVVIGVGYDKHWPWEVIVVLGFGLVGLQVVSIPTIAITYAIDCYTPVAGQIMVISTVCKNTFGFGQTYYYNNWATASGFTPPFMMIMALTVGFSLTGTILLPFFGKRLRVATRASKVHNF</sequence>
<dbReference type="PANTHER" id="PTHR23502:SF149">
    <property type="entry name" value="TRANSPORTER, PUTATIVE-RELATED"/>
    <property type="match status" value="1"/>
</dbReference>
<keyword evidence="7" id="KW-1185">Reference proteome</keyword>
<evidence type="ECO:0000313" key="6">
    <source>
        <dbReference type="EMBL" id="PMD31027.1"/>
    </source>
</evidence>
<evidence type="ECO:0008006" key="8">
    <source>
        <dbReference type="Google" id="ProtNLM"/>
    </source>
</evidence>
<gene>
    <name evidence="6" type="ORF">L207DRAFT_537451</name>
</gene>
<keyword evidence="3 5" id="KW-1133">Transmembrane helix</keyword>